<evidence type="ECO:0000313" key="3">
    <source>
        <dbReference type="Proteomes" id="UP000276349"/>
    </source>
</evidence>
<dbReference type="PANTHER" id="PTHR37305">
    <property type="entry name" value="INTEGRAL MEMBRANE PROTEIN-RELATED"/>
    <property type="match status" value="1"/>
</dbReference>
<dbReference type="OrthoDB" id="3190532at2"/>
<organism evidence="2 3">
    <name type="scientific">Lysinibacillus telephonicus</name>
    <dbReference type="NCBI Taxonomy" id="1714840"/>
    <lineage>
        <taxon>Bacteria</taxon>
        <taxon>Bacillati</taxon>
        <taxon>Bacillota</taxon>
        <taxon>Bacilli</taxon>
        <taxon>Bacillales</taxon>
        <taxon>Bacillaceae</taxon>
        <taxon>Lysinibacillus</taxon>
    </lineage>
</organism>
<dbReference type="RefSeq" id="WP_126293147.1">
    <property type="nucleotide sequence ID" value="NZ_RXNR01000009.1"/>
</dbReference>
<proteinExistence type="predicted"/>
<feature type="transmembrane region" description="Helical" evidence="1">
    <location>
        <begin position="167"/>
        <end position="186"/>
    </location>
</feature>
<keyword evidence="3" id="KW-1185">Reference proteome</keyword>
<dbReference type="Proteomes" id="UP000276349">
    <property type="component" value="Unassembled WGS sequence"/>
</dbReference>
<evidence type="ECO:0000313" key="2">
    <source>
        <dbReference type="EMBL" id="RTQ94897.1"/>
    </source>
</evidence>
<dbReference type="CDD" id="cd21809">
    <property type="entry name" value="ABC-2_lan_permease-like"/>
    <property type="match status" value="1"/>
</dbReference>
<comment type="caution">
    <text evidence="2">The sequence shown here is derived from an EMBL/GenBank/DDBJ whole genome shotgun (WGS) entry which is preliminary data.</text>
</comment>
<dbReference type="EMBL" id="RXNR01000009">
    <property type="protein sequence ID" value="RTQ94897.1"/>
    <property type="molecule type" value="Genomic_DNA"/>
</dbReference>
<protein>
    <submittedName>
        <fullName evidence="2">ABC transporter permease</fullName>
    </submittedName>
</protein>
<sequence length="251" mass="28169">MKAISLEFYKFRHRRLFLMVTLFLLVEVAFLFMGISRSISINPHNANWEALIVMFASMNGLIFPILVSVCVSRICDTEHKGNTLKLLLTLSVNPGQIYAAKYICACILMLWACTLQVLAIAVFGIVNGFENSVPTSLLIWFFAGIYLTSMAVIALQLWISMMWKNQAFAISLGMIGGFIGMTADLMPTGIRGMFIWSYFSKLSPVAQSYESEKLDFIVRDIHALLPMMLIVIVAGSILYLVGNFHLSRKEV</sequence>
<dbReference type="Pfam" id="PF12730">
    <property type="entry name" value="ABC2_membrane_4"/>
    <property type="match status" value="1"/>
</dbReference>
<feature type="transmembrane region" description="Helical" evidence="1">
    <location>
        <begin position="102"/>
        <end position="126"/>
    </location>
</feature>
<evidence type="ECO:0000256" key="1">
    <source>
        <dbReference type="SAM" id="Phobius"/>
    </source>
</evidence>
<gene>
    <name evidence="2" type="ORF">EKG35_04405</name>
</gene>
<name>A0A431UVF1_9BACI</name>
<feature type="transmembrane region" description="Helical" evidence="1">
    <location>
        <begin position="48"/>
        <end position="71"/>
    </location>
</feature>
<reference evidence="2 3" key="1">
    <citation type="submission" date="2018-12" db="EMBL/GenBank/DDBJ databases">
        <authorList>
            <person name="Yu L."/>
        </authorList>
    </citation>
    <scope>NUCLEOTIDE SEQUENCE [LARGE SCALE GENOMIC DNA]</scope>
    <source>
        <strain evidence="2 3">S5H2222</strain>
    </source>
</reference>
<feature type="transmembrane region" description="Helical" evidence="1">
    <location>
        <begin position="16"/>
        <end position="36"/>
    </location>
</feature>
<feature type="transmembrane region" description="Helical" evidence="1">
    <location>
        <begin position="138"/>
        <end position="160"/>
    </location>
</feature>
<keyword evidence="1" id="KW-1133">Transmembrane helix</keyword>
<accession>A0A431UVF1</accession>
<dbReference type="PANTHER" id="PTHR37305:SF1">
    <property type="entry name" value="MEMBRANE PROTEIN"/>
    <property type="match status" value="1"/>
</dbReference>
<feature type="transmembrane region" description="Helical" evidence="1">
    <location>
        <begin position="221"/>
        <end position="241"/>
    </location>
</feature>
<keyword evidence="1" id="KW-0472">Membrane</keyword>
<dbReference type="AlphaFoldDB" id="A0A431UVF1"/>
<keyword evidence="1" id="KW-0812">Transmembrane</keyword>